<feature type="compositionally biased region" description="Polar residues" evidence="1">
    <location>
        <begin position="1"/>
        <end position="11"/>
    </location>
</feature>
<feature type="region of interest" description="Disordered" evidence="1">
    <location>
        <begin position="1"/>
        <end position="43"/>
    </location>
</feature>
<evidence type="ECO:0000256" key="1">
    <source>
        <dbReference type="SAM" id="MobiDB-lite"/>
    </source>
</evidence>
<dbReference type="AlphaFoldDB" id="A0A5C3M315"/>
<dbReference type="EMBL" id="ML213600">
    <property type="protein sequence ID" value="TFK39153.1"/>
    <property type="molecule type" value="Genomic_DNA"/>
</dbReference>
<reference evidence="2 3" key="1">
    <citation type="journal article" date="2019" name="Nat. Ecol. Evol.">
        <title>Megaphylogeny resolves global patterns of mushroom evolution.</title>
        <authorList>
            <person name="Varga T."/>
            <person name="Krizsan K."/>
            <person name="Foldi C."/>
            <person name="Dima B."/>
            <person name="Sanchez-Garcia M."/>
            <person name="Sanchez-Ramirez S."/>
            <person name="Szollosi G.J."/>
            <person name="Szarkandi J.G."/>
            <person name="Papp V."/>
            <person name="Albert L."/>
            <person name="Andreopoulos W."/>
            <person name="Angelini C."/>
            <person name="Antonin V."/>
            <person name="Barry K.W."/>
            <person name="Bougher N.L."/>
            <person name="Buchanan P."/>
            <person name="Buyck B."/>
            <person name="Bense V."/>
            <person name="Catcheside P."/>
            <person name="Chovatia M."/>
            <person name="Cooper J."/>
            <person name="Damon W."/>
            <person name="Desjardin D."/>
            <person name="Finy P."/>
            <person name="Geml J."/>
            <person name="Haridas S."/>
            <person name="Hughes K."/>
            <person name="Justo A."/>
            <person name="Karasinski D."/>
            <person name="Kautmanova I."/>
            <person name="Kiss B."/>
            <person name="Kocsube S."/>
            <person name="Kotiranta H."/>
            <person name="LaButti K.M."/>
            <person name="Lechner B.E."/>
            <person name="Liimatainen K."/>
            <person name="Lipzen A."/>
            <person name="Lukacs Z."/>
            <person name="Mihaltcheva S."/>
            <person name="Morgado L.N."/>
            <person name="Niskanen T."/>
            <person name="Noordeloos M.E."/>
            <person name="Ohm R.A."/>
            <person name="Ortiz-Santana B."/>
            <person name="Ovrebo C."/>
            <person name="Racz N."/>
            <person name="Riley R."/>
            <person name="Savchenko A."/>
            <person name="Shiryaev A."/>
            <person name="Soop K."/>
            <person name="Spirin V."/>
            <person name="Szebenyi C."/>
            <person name="Tomsovsky M."/>
            <person name="Tulloss R.E."/>
            <person name="Uehling J."/>
            <person name="Grigoriev I.V."/>
            <person name="Vagvolgyi C."/>
            <person name="Papp T."/>
            <person name="Martin F.M."/>
            <person name="Miettinen O."/>
            <person name="Hibbett D.S."/>
            <person name="Nagy L.G."/>
        </authorList>
    </citation>
    <scope>NUCLEOTIDE SEQUENCE [LARGE SCALE GENOMIC DNA]</scope>
    <source>
        <strain evidence="2 3">CBS 166.37</strain>
    </source>
</reference>
<gene>
    <name evidence="2" type="ORF">BDQ12DRAFT_722536</name>
</gene>
<proteinExistence type="predicted"/>
<organism evidence="2 3">
    <name type="scientific">Crucibulum laeve</name>
    <dbReference type="NCBI Taxonomy" id="68775"/>
    <lineage>
        <taxon>Eukaryota</taxon>
        <taxon>Fungi</taxon>
        <taxon>Dikarya</taxon>
        <taxon>Basidiomycota</taxon>
        <taxon>Agaricomycotina</taxon>
        <taxon>Agaricomycetes</taxon>
        <taxon>Agaricomycetidae</taxon>
        <taxon>Agaricales</taxon>
        <taxon>Agaricineae</taxon>
        <taxon>Nidulariaceae</taxon>
        <taxon>Crucibulum</taxon>
    </lineage>
</organism>
<protein>
    <submittedName>
        <fullName evidence="2">Uncharacterized protein</fullName>
    </submittedName>
</protein>
<accession>A0A5C3M315</accession>
<sequence>MNYPYNEQQRILDSPPLPSGASFIPPPNLRHHQSPPGHRNSAQRPYRFALETNRRHTYPPERTENDSLSAYSDPLLNRESHVPSSFPSIHPINGITYDSNLNPPRAPHLDSVPLPYSIPTPILHTILTGGGYRRFPSPTGHSSPYQATNAIINQDSPYYSNVPAYHFIIRFSNNRRDERNFKLLTFLASSSITVHDVLAATRITIGGREVKRIERGIDDPFISRFQPLGEVGELRVDNTGAWWWTGFAVDHDGVWELKIF</sequence>
<name>A0A5C3M315_9AGAR</name>
<dbReference type="Proteomes" id="UP000308652">
    <property type="component" value="Unassembled WGS sequence"/>
</dbReference>
<evidence type="ECO:0000313" key="2">
    <source>
        <dbReference type="EMBL" id="TFK39153.1"/>
    </source>
</evidence>
<evidence type="ECO:0000313" key="3">
    <source>
        <dbReference type="Proteomes" id="UP000308652"/>
    </source>
</evidence>
<keyword evidence="3" id="KW-1185">Reference proteome</keyword>